<comment type="caution">
    <text evidence="8">The sequence shown here is derived from an EMBL/GenBank/DDBJ whole genome shotgun (WGS) entry which is preliminary data.</text>
</comment>
<feature type="transmembrane region" description="Helical" evidence="6">
    <location>
        <begin position="12"/>
        <end position="36"/>
    </location>
</feature>
<name>A0A9P5T9L9_9AGAM</name>
<dbReference type="InterPro" id="IPR002872">
    <property type="entry name" value="Proline_DH_dom"/>
</dbReference>
<dbReference type="Proteomes" id="UP000759537">
    <property type="component" value="Unassembled WGS sequence"/>
</dbReference>
<sequence>MFECSAARPSRSLRISAVGSGALTATLMLGLGYSLYADAPLPPNERGPTPLSKFLASYVVYSACSVPGLVDASPALLAFCTSIPGLRQLTEAFVRATFFRQFVGGDTAYECLPSIRRLRAENKGALLTYSVEADTNEITGGAHPSGETLRQHILQEMLRSIEVAADFEDSYARENPSSGRTTWVAVKLSALLPNPGALVRLSAYLSSLHARSPVLFPGCPRTDDLAVLKSDNPPPGSPLSAQDLSDLRELREGLIQICTRARARNVRVIVDAEHSWYQPAVDSISLDLMREFNREPLSLTRWLSRLFSPAVQPDPPPLIYVTCQAYLRRTPEYLARSLRDAASNQYSLGIKLVRGAYHEQEVMPNSPSLSLTTNASWPPVFTSKEDTDRCFDAAIAELVRAVANADGRGPRVGVLFASHNPGSCAKVLDALVSVGLATHEEDGMVKLNDLAAERVSLAQLYGMSDTLTDRLATSVKSRAPFVMKYIPYGALSEVMPYLSRRAIENKSVLHAAEERRQAFDALWQRLFGR</sequence>
<dbReference type="Pfam" id="PF01619">
    <property type="entry name" value="Pro_dh"/>
    <property type="match status" value="1"/>
</dbReference>
<dbReference type="SUPFAM" id="SSF51730">
    <property type="entry name" value="FAD-linked oxidoreductase"/>
    <property type="match status" value="1"/>
</dbReference>
<dbReference type="AlphaFoldDB" id="A0A9P5T9L9"/>
<keyword evidence="3 5" id="KW-0560">Oxidoreductase</keyword>
<dbReference type="PANTHER" id="PTHR13914">
    <property type="entry name" value="PROLINE OXIDASE"/>
    <property type="match status" value="1"/>
</dbReference>
<evidence type="ECO:0000256" key="2">
    <source>
        <dbReference type="ARBA" id="ARBA00012695"/>
    </source>
</evidence>
<evidence type="ECO:0000313" key="9">
    <source>
        <dbReference type="Proteomes" id="UP000759537"/>
    </source>
</evidence>
<dbReference type="OrthoDB" id="5464at2759"/>
<protein>
    <recommendedName>
        <fullName evidence="2 5">Proline dehydrogenase</fullName>
        <ecNumber evidence="2 5">1.5.5.2</ecNumber>
    </recommendedName>
</protein>
<dbReference type="GO" id="GO:0004657">
    <property type="term" value="F:proline dehydrogenase activity"/>
    <property type="evidence" value="ECO:0007669"/>
    <property type="project" value="UniProtKB-EC"/>
</dbReference>
<accession>A0A9P5T9L9</accession>
<evidence type="ECO:0000256" key="5">
    <source>
        <dbReference type="RuleBase" id="RU364054"/>
    </source>
</evidence>
<organism evidence="8 9">
    <name type="scientific">Russula ochroleuca</name>
    <dbReference type="NCBI Taxonomy" id="152965"/>
    <lineage>
        <taxon>Eukaryota</taxon>
        <taxon>Fungi</taxon>
        <taxon>Dikarya</taxon>
        <taxon>Basidiomycota</taxon>
        <taxon>Agaricomycotina</taxon>
        <taxon>Agaricomycetes</taxon>
        <taxon>Russulales</taxon>
        <taxon>Russulaceae</taxon>
        <taxon>Russula</taxon>
    </lineage>
</organism>
<evidence type="ECO:0000256" key="6">
    <source>
        <dbReference type="SAM" id="Phobius"/>
    </source>
</evidence>
<evidence type="ECO:0000259" key="7">
    <source>
        <dbReference type="Pfam" id="PF01619"/>
    </source>
</evidence>
<keyword evidence="4 5" id="KW-0642">Proline metabolism</keyword>
<comment type="similarity">
    <text evidence="1 5">Belongs to the proline oxidase family.</text>
</comment>
<dbReference type="Gene3D" id="3.20.20.220">
    <property type="match status" value="1"/>
</dbReference>
<comment type="cofactor">
    <cofactor evidence="5">
        <name>FAD</name>
        <dbReference type="ChEBI" id="CHEBI:57692"/>
    </cofactor>
</comment>
<keyword evidence="5" id="KW-0274">FAD</keyword>
<dbReference type="GO" id="GO:0010133">
    <property type="term" value="P:L-proline catabolic process to L-glutamate"/>
    <property type="evidence" value="ECO:0007669"/>
    <property type="project" value="TreeGrafter"/>
</dbReference>
<evidence type="ECO:0000256" key="3">
    <source>
        <dbReference type="ARBA" id="ARBA00023002"/>
    </source>
</evidence>
<reference evidence="8" key="2">
    <citation type="journal article" date="2020" name="Nat. Commun.">
        <title>Large-scale genome sequencing of mycorrhizal fungi provides insights into the early evolution of symbiotic traits.</title>
        <authorList>
            <person name="Miyauchi S."/>
            <person name="Kiss E."/>
            <person name="Kuo A."/>
            <person name="Drula E."/>
            <person name="Kohler A."/>
            <person name="Sanchez-Garcia M."/>
            <person name="Morin E."/>
            <person name="Andreopoulos B."/>
            <person name="Barry K.W."/>
            <person name="Bonito G."/>
            <person name="Buee M."/>
            <person name="Carver A."/>
            <person name="Chen C."/>
            <person name="Cichocki N."/>
            <person name="Clum A."/>
            <person name="Culley D."/>
            <person name="Crous P.W."/>
            <person name="Fauchery L."/>
            <person name="Girlanda M."/>
            <person name="Hayes R.D."/>
            <person name="Keri Z."/>
            <person name="LaButti K."/>
            <person name="Lipzen A."/>
            <person name="Lombard V."/>
            <person name="Magnuson J."/>
            <person name="Maillard F."/>
            <person name="Murat C."/>
            <person name="Nolan M."/>
            <person name="Ohm R.A."/>
            <person name="Pangilinan J."/>
            <person name="Pereira M.F."/>
            <person name="Perotto S."/>
            <person name="Peter M."/>
            <person name="Pfister S."/>
            <person name="Riley R."/>
            <person name="Sitrit Y."/>
            <person name="Stielow J.B."/>
            <person name="Szollosi G."/>
            <person name="Zifcakova L."/>
            <person name="Stursova M."/>
            <person name="Spatafora J.W."/>
            <person name="Tedersoo L."/>
            <person name="Vaario L.M."/>
            <person name="Yamada A."/>
            <person name="Yan M."/>
            <person name="Wang P."/>
            <person name="Xu J."/>
            <person name="Bruns T."/>
            <person name="Baldrian P."/>
            <person name="Vilgalys R."/>
            <person name="Dunand C."/>
            <person name="Henrissat B."/>
            <person name="Grigoriev I.V."/>
            <person name="Hibbett D."/>
            <person name="Nagy L.G."/>
            <person name="Martin F.M."/>
        </authorList>
    </citation>
    <scope>NUCLEOTIDE SEQUENCE</scope>
    <source>
        <strain evidence="8">Prilba</strain>
    </source>
</reference>
<dbReference type="EC" id="1.5.5.2" evidence="2 5"/>
<keyword evidence="6" id="KW-1133">Transmembrane helix</keyword>
<dbReference type="GO" id="GO:0005739">
    <property type="term" value="C:mitochondrion"/>
    <property type="evidence" value="ECO:0007669"/>
    <property type="project" value="TreeGrafter"/>
</dbReference>
<dbReference type="EMBL" id="WHVB01000007">
    <property type="protein sequence ID" value="KAF8480788.1"/>
    <property type="molecule type" value="Genomic_DNA"/>
</dbReference>
<dbReference type="PANTHER" id="PTHR13914:SF0">
    <property type="entry name" value="PROLINE DEHYDROGENASE 1, MITOCHONDRIAL"/>
    <property type="match status" value="1"/>
</dbReference>
<keyword evidence="9" id="KW-1185">Reference proteome</keyword>
<dbReference type="GO" id="GO:0071949">
    <property type="term" value="F:FAD binding"/>
    <property type="evidence" value="ECO:0007669"/>
    <property type="project" value="TreeGrafter"/>
</dbReference>
<keyword evidence="6" id="KW-0472">Membrane</keyword>
<evidence type="ECO:0000256" key="4">
    <source>
        <dbReference type="ARBA" id="ARBA00023062"/>
    </source>
</evidence>
<evidence type="ECO:0000256" key="1">
    <source>
        <dbReference type="ARBA" id="ARBA00005869"/>
    </source>
</evidence>
<feature type="domain" description="Proline dehydrogenase" evidence="7">
    <location>
        <begin position="150"/>
        <end position="509"/>
    </location>
</feature>
<dbReference type="InterPro" id="IPR029041">
    <property type="entry name" value="FAD-linked_oxidoreductase-like"/>
</dbReference>
<keyword evidence="5" id="KW-0285">Flavoprotein</keyword>
<reference evidence="8" key="1">
    <citation type="submission" date="2019-10" db="EMBL/GenBank/DDBJ databases">
        <authorList>
            <consortium name="DOE Joint Genome Institute"/>
            <person name="Kuo A."/>
            <person name="Miyauchi S."/>
            <person name="Kiss E."/>
            <person name="Drula E."/>
            <person name="Kohler A."/>
            <person name="Sanchez-Garcia M."/>
            <person name="Andreopoulos B."/>
            <person name="Barry K.W."/>
            <person name="Bonito G."/>
            <person name="Buee M."/>
            <person name="Carver A."/>
            <person name="Chen C."/>
            <person name="Cichocki N."/>
            <person name="Clum A."/>
            <person name="Culley D."/>
            <person name="Crous P.W."/>
            <person name="Fauchery L."/>
            <person name="Girlanda M."/>
            <person name="Hayes R."/>
            <person name="Keri Z."/>
            <person name="LaButti K."/>
            <person name="Lipzen A."/>
            <person name="Lombard V."/>
            <person name="Magnuson J."/>
            <person name="Maillard F."/>
            <person name="Morin E."/>
            <person name="Murat C."/>
            <person name="Nolan M."/>
            <person name="Ohm R."/>
            <person name="Pangilinan J."/>
            <person name="Pereira M."/>
            <person name="Perotto S."/>
            <person name="Peter M."/>
            <person name="Riley R."/>
            <person name="Sitrit Y."/>
            <person name="Stielow B."/>
            <person name="Szollosi G."/>
            <person name="Zifcakova L."/>
            <person name="Stursova M."/>
            <person name="Spatafora J.W."/>
            <person name="Tedersoo L."/>
            <person name="Vaario L.-M."/>
            <person name="Yamada A."/>
            <person name="Yan M."/>
            <person name="Wang P."/>
            <person name="Xu J."/>
            <person name="Bruns T."/>
            <person name="Baldrian P."/>
            <person name="Vilgalys R."/>
            <person name="Henrissat B."/>
            <person name="Grigoriev I.V."/>
            <person name="Hibbett D."/>
            <person name="Nagy L.G."/>
            <person name="Martin F.M."/>
        </authorList>
    </citation>
    <scope>NUCLEOTIDE SEQUENCE</scope>
    <source>
        <strain evidence="8">Prilba</strain>
    </source>
</reference>
<evidence type="ECO:0000313" key="8">
    <source>
        <dbReference type="EMBL" id="KAF8480788.1"/>
    </source>
</evidence>
<gene>
    <name evidence="8" type="ORF">DFH94DRAFT_629197</name>
</gene>
<keyword evidence="6" id="KW-0812">Transmembrane</keyword>
<comment type="catalytic activity">
    <reaction evidence="5">
        <text>L-proline + a quinone = (S)-1-pyrroline-5-carboxylate + a quinol + H(+)</text>
        <dbReference type="Rhea" id="RHEA:23784"/>
        <dbReference type="ChEBI" id="CHEBI:15378"/>
        <dbReference type="ChEBI" id="CHEBI:17388"/>
        <dbReference type="ChEBI" id="CHEBI:24646"/>
        <dbReference type="ChEBI" id="CHEBI:60039"/>
        <dbReference type="ChEBI" id="CHEBI:132124"/>
        <dbReference type="EC" id="1.5.5.2"/>
    </reaction>
</comment>
<proteinExistence type="inferred from homology"/>
<comment type="function">
    <text evidence="5">Converts proline to delta-1-pyrroline-5-carboxylate.</text>
</comment>
<dbReference type="InterPro" id="IPR015659">
    <property type="entry name" value="Proline_oxidase"/>
</dbReference>